<feature type="region of interest" description="Disordered" evidence="1">
    <location>
        <begin position="1"/>
        <end position="23"/>
    </location>
</feature>
<name>A0AAN7BCP3_9PEZI</name>
<dbReference type="AlphaFoldDB" id="A0AAN7BCP3"/>
<organism evidence="2 3">
    <name type="scientific">Podospora fimiseda</name>
    <dbReference type="NCBI Taxonomy" id="252190"/>
    <lineage>
        <taxon>Eukaryota</taxon>
        <taxon>Fungi</taxon>
        <taxon>Dikarya</taxon>
        <taxon>Ascomycota</taxon>
        <taxon>Pezizomycotina</taxon>
        <taxon>Sordariomycetes</taxon>
        <taxon>Sordariomycetidae</taxon>
        <taxon>Sordariales</taxon>
        <taxon>Podosporaceae</taxon>
        <taxon>Podospora</taxon>
    </lineage>
</organism>
<protein>
    <submittedName>
        <fullName evidence="2">Uncharacterized protein</fullName>
    </submittedName>
</protein>
<evidence type="ECO:0000313" key="2">
    <source>
        <dbReference type="EMBL" id="KAK4220926.1"/>
    </source>
</evidence>
<proteinExistence type="predicted"/>
<evidence type="ECO:0000313" key="3">
    <source>
        <dbReference type="Proteomes" id="UP001301958"/>
    </source>
</evidence>
<dbReference type="PANTHER" id="PTHR46082">
    <property type="entry name" value="ATP/GTP-BINDING PROTEIN-RELATED"/>
    <property type="match status" value="1"/>
</dbReference>
<accession>A0AAN7BCP3</accession>
<reference evidence="2" key="1">
    <citation type="journal article" date="2023" name="Mol. Phylogenet. Evol.">
        <title>Genome-scale phylogeny and comparative genomics of the fungal order Sordariales.</title>
        <authorList>
            <person name="Hensen N."/>
            <person name="Bonometti L."/>
            <person name="Westerberg I."/>
            <person name="Brannstrom I.O."/>
            <person name="Guillou S."/>
            <person name="Cros-Aarteil S."/>
            <person name="Calhoun S."/>
            <person name="Haridas S."/>
            <person name="Kuo A."/>
            <person name="Mondo S."/>
            <person name="Pangilinan J."/>
            <person name="Riley R."/>
            <person name="LaButti K."/>
            <person name="Andreopoulos B."/>
            <person name="Lipzen A."/>
            <person name="Chen C."/>
            <person name="Yan M."/>
            <person name="Daum C."/>
            <person name="Ng V."/>
            <person name="Clum A."/>
            <person name="Steindorff A."/>
            <person name="Ohm R.A."/>
            <person name="Martin F."/>
            <person name="Silar P."/>
            <person name="Natvig D.O."/>
            <person name="Lalanne C."/>
            <person name="Gautier V."/>
            <person name="Ament-Velasquez S.L."/>
            <person name="Kruys A."/>
            <person name="Hutchinson M.I."/>
            <person name="Powell A.J."/>
            <person name="Barry K."/>
            <person name="Miller A.N."/>
            <person name="Grigoriev I.V."/>
            <person name="Debuchy R."/>
            <person name="Gladieux P."/>
            <person name="Hiltunen Thoren M."/>
            <person name="Johannesson H."/>
        </authorList>
    </citation>
    <scope>NUCLEOTIDE SEQUENCE</scope>
    <source>
        <strain evidence="2">CBS 990.96</strain>
    </source>
</reference>
<dbReference type="InterPro" id="IPR053137">
    <property type="entry name" value="NLR-like"/>
</dbReference>
<reference evidence="2" key="2">
    <citation type="submission" date="2023-05" db="EMBL/GenBank/DDBJ databases">
        <authorList>
            <consortium name="Lawrence Berkeley National Laboratory"/>
            <person name="Steindorff A."/>
            <person name="Hensen N."/>
            <person name="Bonometti L."/>
            <person name="Westerberg I."/>
            <person name="Brannstrom I.O."/>
            <person name="Guillou S."/>
            <person name="Cros-Aarteil S."/>
            <person name="Calhoun S."/>
            <person name="Haridas S."/>
            <person name="Kuo A."/>
            <person name="Mondo S."/>
            <person name="Pangilinan J."/>
            <person name="Riley R."/>
            <person name="Labutti K."/>
            <person name="Andreopoulos B."/>
            <person name="Lipzen A."/>
            <person name="Chen C."/>
            <person name="Yanf M."/>
            <person name="Daum C."/>
            <person name="Ng V."/>
            <person name="Clum A."/>
            <person name="Ohm R."/>
            <person name="Martin F."/>
            <person name="Silar P."/>
            <person name="Natvig D."/>
            <person name="Lalanne C."/>
            <person name="Gautier V."/>
            <person name="Ament-Velasquez S.L."/>
            <person name="Kruys A."/>
            <person name="Hutchinson M.I."/>
            <person name="Powell A.J."/>
            <person name="Barry K."/>
            <person name="Miller A.N."/>
            <person name="Grigoriev I.V."/>
            <person name="Debuchy R."/>
            <person name="Gladieux P."/>
            <person name="Thoren M.H."/>
            <person name="Johannesson H."/>
        </authorList>
    </citation>
    <scope>NUCLEOTIDE SEQUENCE</scope>
    <source>
        <strain evidence="2">CBS 990.96</strain>
    </source>
</reference>
<dbReference type="EMBL" id="MU865614">
    <property type="protein sequence ID" value="KAK4220926.1"/>
    <property type="molecule type" value="Genomic_DNA"/>
</dbReference>
<comment type="caution">
    <text evidence="2">The sequence shown here is derived from an EMBL/GenBank/DDBJ whole genome shotgun (WGS) entry which is preliminary data.</text>
</comment>
<evidence type="ECO:0000256" key="1">
    <source>
        <dbReference type="SAM" id="MobiDB-lite"/>
    </source>
</evidence>
<dbReference type="Proteomes" id="UP001301958">
    <property type="component" value="Unassembled WGS sequence"/>
</dbReference>
<keyword evidence="3" id="KW-1185">Reference proteome</keyword>
<dbReference type="PANTHER" id="PTHR46082:SF11">
    <property type="entry name" value="AAA+ ATPASE DOMAIN-CONTAINING PROTEIN-RELATED"/>
    <property type="match status" value="1"/>
</dbReference>
<gene>
    <name evidence="2" type="ORF">QBC38DRAFT_540367</name>
</gene>
<sequence>MLERNPKMRKRSKQNPGYAHQGLDNDRLFKASCGHVPGPDCRGCDTADEIHYGIIASGNMLVKDAATRDRMLLTDRWQRYASATAAAYAKELLEYVPAAEVQETKRALEVLQSG</sequence>